<dbReference type="Pfam" id="PF13761">
    <property type="entry name" value="DUF4166"/>
    <property type="match status" value="1"/>
</dbReference>
<protein>
    <recommendedName>
        <fullName evidence="1">DUF4166 domain-containing protein</fullName>
    </recommendedName>
</protein>
<organism evidence="2 4">
    <name type="scientific">Rotaria socialis</name>
    <dbReference type="NCBI Taxonomy" id="392032"/>
    <lineage>
        <taxon>Eukaryota</taxon>
        <taxon>Metazoa</taxon>
        <taxon>Spiralia</taxon>
        <taxon>Gnathifera</taxon>
        <taxon>Rotifera</taxon>
        <taxon>Eurotatoria</taxon>
        <taxon>Bdelloidea</taxon>
        <taxon>Philodinida</taxon>
        <taxon>Philodinidae</taxon>
        <taxon>Rotaria</taxon>
    </lineage>
</organism>
<evidence type="ECO:0000259" key="1">
    <source>
        <dbReference type="Pfam" id="PF13761"/>
    </source>
</evidence>
<evidence type="ECO:0000313" key="5">
    <source>
        <dbReference type="Proteomes" id="UP000663873"/>
    </source>
</evidence>
<evidence type="ECO:0000313" key="2">
    <source>
        <dbReference type="EMBL" id="CAF3215602.1"/>
    </source>
</evidence>
<sequence length="173" mass="19659">MDLELEDYERLFSTLDIHSGQWDLRRTNTSISSSNLYKQLLCQAWDRLPQSLQTLHSGNTVKVIGIAQVERGTNIFSRCIAIWQASGSGHLQNLLIERFGPFSFHLALVVTAGKLHLVVRGWSLFGIRLPGLLAPSGNFYKFDDHGRFNFHVEIKHTFTGLIVRYCGWLMPAN</sequence>
<dbReference type="Proteomes" id="UP000663873">
    <property type="component" value="Unassembled WGS sequence"/>
</dbReference>
<name>A0A817QYR8_9BILA</name>
<comment type="caution">
    <text evidence="2">The sequence shown here is derived from an EMBL/GenBank/DDBJ whole genome shotgun (WGS) entry which is preliminary data.</text>
</comment>
<reference evidence="2" key="1">
    <citation type="submission" date="2021-02" db="EMBL/GenBank/DDBJ databases">
        <authorList>
            <person name="Nowell W R."/>
        </authorList>
    </citation>
    <scope>NUCLEOTIDE SEQUENCE</scope>
</reference>
<dbReference type="EMBL" id="CAJOBP010015797">
    <property type="protein sequence ID" value="CAF4582240.1"/>
    <property type="molecule type" value="Genomic_DNA"/>
</dbReference>
<dbReference type="AlphaFoldDB" id="A0A817QYR8"/>
<proteinExistence type="predicted"/>
<dbReference type="OrthoDB" id="10268090at2759"/>
<feature type="domain" description="DUF4166" evidence="1">
    <location>
        <begin position="92"/>
        <end position="169"/>
    </location>
</feature>
<accession>A0A817QYR8</accession>
<evidence type="ECO:0000313" key="4">
    <source>
        <dbReference type="Proteomes" id="UP000663825"/>
    </source>
</evidence>
<dbReference type="EMBL" id="CAJNXB010002083">
    <property type="protein sequence ID" value="CAF3215602.1"/>
    <property type="molecule type" value="Genomic_DNA"/>
</dbReference>
<gene>
    <name evidence="2" type="ORF">TIS948_LOCUS13360</name>
    <name evidence="3" type="ORF">UJA718_LOCUS30679</name>
</gene>
<dbReference type="InterPro" id="IPR025311">
    <property type="entry name" value="DUF4166"/>
</dbReference>
<evidence type="ECO:0000313" key="3">
    <source>
        <dbReference type="EMBL" id="CAF4582240.1"/>
    </source>
</evidence>
<keyword evidence="5" id="KW-1185">Reference proteome</keyword>
<dbReference type="Proteomes" id="UP000663825">
    <property type="component" value="Unassembled WGS sequence"/>
</dbReference>